<evidence type="ECO:0000313" key="2">
    <source>
        <dbReference type="Proteomes" id="UP000287247"/>
    </source>
</evidence>
<dbReference type="RefSeq" id="WP_124973653.1">
    <property type="nucleotide sequence ID" value="NZ_BDQK01000017.1"/>
</dbReference>
<reference evidence="2" key="1">
    <citation type="submission" date="2017-05" db="EMBL/GenBank/DDBJ databases">
        <title>Physiological properties and genetic analysis related to exopolysaccharide production of fresh-water unicellular cyanobacterium Aphanothece sacrum, Suizenji Nori, that has been cultured as a food source in Japan.</title>
        <authorList>
            <person name="Kanesaki Y."/>
            <person name="Yoshikawa S."/>
            <person name="Ohki K."/>
        </authorList>
    </citation>
    <scope>NUCLEOTIDE SEQUENCE [LARGE SCALE GENOMIC DNA]</scope>
    <source>
        <strain evidence="2">FPU1</strain>
    </source>
</reference>
<accession>A0A401IMP1</accession>
<keyword evidence="2" id="KW-1185">Reference proteome</keyword>
<evidence type="ECO:0000313" key="1">
    <source>
        <dbReference type="EMBL" id="GBF82540.1"/>
    </source>
</evidence>
<dbReference type="AlphaFoldDB" id="A0A401IMP1"/>
<comment type="caution">
    <text evidence="1">The sequence shown here is derived from an EMBL/GenBank/DDBJ whole genome shotgun (WGS) entry which is preliminary data.</text>
</comment>
<gene>
    <name evidence="1" type="ORF">AsFPU1_3970</name>
</gene>
<dbReference type="Proteomes" id="UP000287247">
    <property type="component" value="Unassembled WGS sequence"/>
</dbReference>
<organism evidence="1 2">
    <name type="scientific">Aphanothece sacrum FPU1</name>
    <dbReference type="NCBI Taxonomy" id="1920663"/>
    <lineage>
        <taxon>Bacteria</taxon>
        <taxon>Bacillati</taxon>
        <taxon>Cyanobacteriota</taxon>
        <taxon>Cyanophyceae</taxon>
        <taxon>Oscillatoriophycideae</taxon>
        <taxon>Chroococcales</taxon>
        <taxon>Aphanothecaceae</taxon>
        <taxon>Aphanothece</taxon>
    </lineage>
</organism>
<proteinExistence type="predicted"/>
<protein>
    <submittedName>
        <fullName evidence="1">1,4-alpha-glucan-branching protein</fullName>
    </submittedName>
</protein>
<sequence>MYQDFGAVVNRDQVEFKLFIPDNTVDKSQYTRGGSPQIQEIRIRGDFQEQIGGVSKAKGSSSFLRPC</sequence>
<dbReference type="EMBL" id="BDQK01000017">
    <property type="protein sequence ID" value="GBF82540.1"/>
    <property type="molecule type" value="Genomic_DNA"/>
</dbReference>
<name>A0A401IMP1_APHSA</name>